<evidence type="ECO:0000256" key="1">
    <source>
        <dbReference type="SAM" id="MobiDB-lite"/>
    </source>
</evidence>
<comment type="caution">
    <text evidence="2">The sequence shown here is derived from an EMBL/GenBank/DDBJ whole genome shotgun (WGS) entry which is preliminary data.</text>
</comment>
<dbReference type="EMBL" id="JAAAUY010002839">
    <property type="protein sequence ID" value="KAF9309499.1"/>
    <property type="molecule type" value="Genomic_DNA"/>
</dbReference>
<dbReference type="Proteomes" id="UP000696485">
    <property type="component" value="Unassembled WGS sequence"/>
</dbReference>
<evidence type="ECO:0000313" key="3">
    <source>
        <dbReference type="Proteomes" id="UP000696485"/>
    </source>
</evidence>
<evidence type="ECO:0000313" key="2">
    <source>
        <dbReference type="EMBL" id="KAF9309499.1"/>
    </source>
</evidence>
<protein>
    <submittedName>
        <fullName evidence="2">Uncharacterized protein</fullName>
    </submittedName>
</protein>
<proteinExistence type="predicted"/>
<accession>A0A9P5VFI9</accession>
<gene>
    <name evidence="2" type="ORF">BG006_005067</name>
</gene>
<dbReference type="AlphaFoldDB" id="A0A9P5VFI9"/>
<sequence length="117" mass="12566">DSATDSPVTGQDHLPAELNEPQPVIPAMAAIMVERWQNRVKCNDAVRNACESGDHECNEKCEATLDPCKDTCDDAKHQCDLTCLTVPLRTTVTVFASCDALCSARQTACASRCIGAP</sequence>
<name>A0A9P5VFI9_9FUNG</name>
<feature type="non-terminal residue" evidence="2">
    <location>
        <position position="1"/>
    </location>
</feature>
<feature type="region of interest" description="Disordered" evidence="1">
    <location>
        <begin position="1"/>
        <end position="21"/>
    </location>
</feature>
<reference evidence="2" key="1">
    <citation type="journal article" date="2020" name="Fungal Divers.">
        <title>Resolving the Mortierellaceae phylogeny through synthesis of multi-gene phylogenetics and phylogenomics.</title>
        <authorList>
            <person name="Vandepol N."/>
            <person name="Liber J."/>
            <person name="Desiro A."/>
            <person name="Na H."/>
            <person name="Kennedy M."/>
            <person name="Barry K."/>
            <person name="Grigoriev I.V."/>
            <person name="Miller A.N."/>
            <person name="O'Donnell K."/>
            <person name="Stajich J.E."/>
            <person name="Bonito G."/>
        </authorList>
    </citation>
    <scope>NUCLEOTIDE SEQUENCE</scope>
    <source>
        <strain evidence="2">NVP1</strain>
    </source>
</reference>
<keyword evidence="3" id="KW-1185">Reference proteome</keyword>
<feature type="non-terminal residue" evidence="2">
    <location>
        <position position="117"/>
    </location>
</feature>
<organism evidence="2 3">
    <name type="scientific">Podila minutissima</name>
    <dbReference type="NCBI Taxonomy" id="64525"/>
    <lineage>
        <taxon>Eukaryota</taxon>
        <taxon>Fungi</taxon>
        <taxon>Fungi incertae sedis</taxon>
        <taxon>Mucoromycota</taxon>
        <taxon>Mortierellomycotina</taxon>
        <taxon>Mortierellomycetes</taxon>
        <taxon>Mortierellales</taxon>
        <taxon>Mortierellaceae</taxon>
        <taxon>Podila</taxon>
    </lineage>
</organism>